<proteinExistence type="predicted"/>
<gene>
    <name evidence="1" type="primary">WDR6</name>
    <name evidence="1" type="ORF">M8818_007021</name>
</gene>
<comment type="caution">
    <text evidence="1">The sequence shown here is derived from an EMBL/GenBank/DDBJ whole genome shotgun (WGS) entry which is preliminary data.</text>
</comment>
<dbReference type="Proteomes" id="UP001320706">
    <property type="component" value="Unassembled WGS sequence"/>
</dbReference>
<organism evidence="1 2">
    <name type="scientific">Zalaria obscura</name>
    <dbReference type="NCBI Taxonomy" id="2024903"/>
    <lineage>
        <taxon>Eukaryota</taxon>
        <taxon>Fungi</taxon>
        <taxon>Dikarya</taxon>
        <taxon>Ascomycota</taxon>
        <taxon>Pezizomycotina</taxon>
        <taxon>Dothideomycetes</taxon>
        <taxon>Dothideomycetidae</taxon>
        <taxon>Dothideales</taxon>
        <taxon>Zalariaceae</taxon>
        <taxon>Zalaria</taxon>
    </lineage>
</organism>
<keyword evidence="2" id="KW-1185">Reference proteome</keyword>
<dbReference type="EMBL" id="JAMKPW020000042">
    <property type="protein sequence ID" value="KAK8195870.1"/>
    <property type="molecule type" value="Genomic_DNA"/>
</dbReference>
<accession>A0ACC3S3U4</accession>
<sequence>MGCRPTIPTTSVLGALCESIDTGAWGPSIPDFDRPVMSVFVAREKPASLLSAAAVLIVRRVYRLQSDKPTYPQKGKLHAQNSLGQAEHSIYLLGIPIGGLSETSLIGGGVSAFSTMSNSATSAGRALAKVPLNVTVVGMKMWLVRSVLRQRPFANDAGIGGAAAALALGLKGHSVRILDAAPKLAEVGAGIQVAPNMLRLLDLTRKYGEQFVVHRADLHNALVDRMKELSNVELKLGSSVTDVDFRKASATLASGEIIEGDVLLGADGIKSVIRPKLLNDDTDTANPTGDAVYRVMIPAEKMRDDPELRPFIEERRAYRWVGPHRHIMAYPVKNHQLFNMVLAHPQRKELEESWTSVGSKKEMLDEYSGWDSRLVKMLEMAPEGNVLEWKLCTHPPLPTWIQDSCALMGDACHPMLPYVAQGAAQACEDAAALSTVLSLIERKEQIPTALKAYEKSQKPRAERVQGTAGKTREQLHLVDGPEQMERDKLFATVSENGKNPDQWGDPEVQKFLWEWDAEAKAAESWQTMSSRAKLADFLLAGEGTFLRIYSRRDEELLSSTELFIGQAIHGIVIHEGSDCIIVWGGSSVRTLKILPAADDELPPVLIVSPPARAPDWILDISFRPARTEIKTDQGIEAALITAHNALFTLKPDPLHEEAPVLTGLTSTSKCILYSAHVAWNGPNDALVASGTAFGEIIVWSCELSPTQPAEAKLHQILTGHEGSIFGVKISDPILPGSEGHPSRLLATCSDDRTIRLWDIPKLPQTAIDPQTAANAITARETGFGANLEGLFLGETTTSSCIAKGWGHLSRIWDVKFIPSCTKGVLLHLVSFGEDATCQYWDLLSPEDNSEGNSHAYKLLHQGSSALHAGKNIWASAITATTDGRVTVATGAADGSVALRTKAIPFQPPESRTQEWSIEQLVAAAAQSGASRDKLRGYAYIGNGQLLVVRDTGSILKLRTAVEDARGDEDQTQCECIAQEDSLRGYSVVTSLPSHSIAFMAGIQGAILFYHPRTGIRELANYKGKVAALFPQYHEDPSTRRETITLLATTVEAGRALVFTIALPLSSSSKLEVTQMALNLPTGFVVTGFTMICADSGNRQRIVLGARDGSLAVFEAQKGADLVEQQAWVCNQLLRGAHGRDAVTALAWVQGPTNHLGWIFSAGRDGSLTVHEAALGQDTPQLLLVHRADLPLGNNLEGLFVDADTGRLLVWGFRSKHFALYDVIAERELMAVDCGGANRTWCFHLASDCNGGALAWTKASKLLTTDLKGWNDRVIHGGGHGREIKEVAISPFIGEDSSQLIATGAEDTDIKLSEYTRDQSGQGQFRCVRTLRKHNTGIQHLQWSEDGNYLFSSGGFEEFYVWRIRRVPVLGVAVVCASACPPESELPDLRIMSFSATRAKQLESGDTATARFLISMVYSDSTTKTFLYSPLQASSPWTLLYAGNYLTSCLTQALHLETDNVTALVTAATEGHLGVWPVHESADAADPAVLKWTKRQKVHQNAVHCMEAYELAPNDWLLMTSGDDNGVGITRLHWRGAAGEAAECSSLLIPRAHAAAVTALVVIALPGQTERFWLATAGIDQRLKLWEIRIKMDEPGVSGIEVKRLANVFTPVADVSSMALIGSSETGCGVLVCGVGMDLWRLRSS</sequence>
<name>A0ACC3S3U4_9PEZI</name>
<reference evidence="1" key="1">
    <citation type="submission" date="2024-02" db="EMBL/GenBank/DDBJ databases">
        <title>Metagenome Assembled Genome of Zalaria obscura JY119.</title>
        <authorList>
            <person name="Vighnesh L."/>
            <person name="Jagadeeshwari U."/>
            <person name="Venkata Ramana C."/>
            <person name="Sasikala C."/>
        </authorList>
    </citation>
    <scope>NUCLEOTIDE SEQUENCE</scope>
    <source>
        <strain evidence="1">JY119</strain>
    </source>
</reference>
<protein>
    <submittedName>
        <fullName evidence="1">WD repeat-containing protein 6</fullName>
    </submittedName>
</protein>
<evidence type="ECO:0000313" key="1">
    <source>
        <dbReference type="EMBL" id="KAK8195870.1"/>
    </source>
</evidence>
<evidence type="ECO:0000313" key="2">
    <source>
        <dbReference type="Proteomes" id="UP001320706"/>
    </source>
</evidence>